<evidence type="ECO:0000313" key="4">
    <source>
        <dbReference type="Proteomes" id="UP000195141"/>
    </source>
</evidence>
<dbReference type="EMBL" id="CP147247">
    <property type="protein sequence ID" value="WYJ91187.1"/>
    <property type="molecule type" value="Genomic_DNA"/>
</dbReference>
<name>A0A242KAK9_9ENTE</name>
<dbReference type="EMBL" id="NGMM01000002">
    <property type="protein sequence ID" value="OTP17580.1"/>
    <property type="molecule type" value="Genomic_DNA"/>
</dbReference>
<accession>A0A242KAK9</accession>
<keyword evidence="4" id="KW-1185">Reference proteome</keyword>
<dbReference type="Proteomes" id="UP000195141">
    <property type="component" value="Chromosome"/>
</dbReference>
<reference evidence="3" key="3">
    <citation type="submission" date="2024-03" db="EMBL/GenBank/DDBJ databases">
        <title>The Genome Sequence of Enterococcus sp. DIV0242b.</title>
        <authorList>
            <consortium name="The Broad Institute Genomics Platform"/>
            <consortium name="The Broad Institute Microbial Omics Core"/>
            <consortium name="The Broad Institute Genomic Center for Infectious Diseases"/>
            <person name="Earl A."/>
            <person name="Manson A."/>
            <person name="Gilmore M."/>
            <person name="Schwartman J."/>
            <person name="Shea T."/>
            <person name="Abouelleil A."/>
            <person name="Cao P."/>
            <person name="Chapman S."/>
            <person name="Cusick C."/>
            <person name="Young S."/>
            <person name="Neafsey D."/>
            <person name="Nusbaum C."/>
            <person name="Birren B."/>
        </authorList>
    </citation>
    <scope>NUCLEOTIDE SEQUENCE</scope>
    <source>
        <strain evidence="3">9E7_DIV0242</strain>
    </source>
</reference>
<feature type="compositionally biased region" description="Low complexity" evidence="1">
    <location>
        <begin position="49"/>
        <end position="66"/>
    </location>
</feature>
<feature type="region of interest" description="Disordered" evidence="1">
    <location>
        <begin position="47"/>
        <end position="75"/>
    </location>
</feature>
<feature type="region of interest" description="Disordered" evidence="1">
    <location>
        <begin position="188"/>
        <end position="232"/>
    </location>
</feature>
<evidence type="ECO:0000313" key="2">
    <source>
        <dbReference type="EMBL" id="OTP17580.1"/>
    </source>
</evidence>
<reference evidence="3" key="2">
    <citation type="submission" date="2017-05" db="EMBL/GenBank/DDBJ databases">
        <authorList>
            <consortium name="The Broad Institute Genomics Platform"/>
            <consortium name="The Broad Institute Genomic Center for Infectious Diseases"/>
            <person name="Earl A."/>
            <person name="Manson A."/>
            <person name="Schwartman J."/>
            <person name="Gilmore M."/>
            <person name="Abouelleil A."/>
            <person name="Cao P."/>
            <person name="Chapman S."/>
            <person name="Cusick C."/>
            <person name="Shea T."/>
            <person name="Young S."/>
            <person name="Neafsey D."/>
            <person name="Nusbaum C."/>
            <person name="Birren B."/>
        </authorList>
    </citation>
    <scope>NUCLEOTIDE SEQUENCE</scope>
    <source>
        <strain evidence="3">9E7_DIV0242</strain>
    </source>
</reference>
<gene>
    <name evidence="2" type="ORF">A5888_001718</name>
    <name evidence="3" type="ORF">A5888_002955</name>
</gene>
<protein>
    <submittedName>
        <fullName evidence="2">Uncharacterized protein</fullName>
    </submittedName>
</protein>
<evidence type="ECO:0000256" key="1">
    <source>
        <dbReference type="SAM" id="MobiDB-lite"/>
    </source>
</evidence>
<organism evidence="2">
    <name type="scientific">Candidatus Enterococcus clewellii</name>
    <dbReference type="NCBI Taxonomy" id="1834193"/>
    <lineage>
        <taxon>Bacteria</taxon>
        <taxon>Bacillati</taxon>
        <taxon>Bacillota</taxon>
        <taxon>Bacilli</taxon>
        <taxon>Lactobacillales</taxon>
        <taxon>Enterococcaceae</taxon>
        <taxon>Enterococcus</taxon>
    </lineage>
</organism>
<proteinExistence type="predicted"/>
<dbReference type="OrthoDB" id="2339507at2"/>
<evidence type="ECO:0000313" key="3">
    <source>
        <dbReference type="EMBL" id="WYJ91187.1"/>
    </source>
</evidence>
<reference evidence="2" key="1">
    <citation type="submission" date="2017-05" db="EMBL/GenBank/DDBJ databases">
        <title>The Genome Sequence of Enterococcus sp. 9E7_DIV0242.</title>
        <authorList>
            <consortium name="The Broad Institute Genomics Platform"/>
            <consortium name="The Broad Institute Genomic Center for Infectious Diseases"/>
            <person name="Earl A."/>
            <person name="Manson A."/>
            <person name="Schwartman J."/>
            <person name="Gilmore M."/>
            <person name="Abouelleil A."/>
            <person name="Cao P."/>
            <person name="Chapman S."/>
            <person name="Cusick C."/>
            <person name="Shea T."/>
            <person name="Young S."/>
            <person name="Neafsey D."/>
            <person name="Nusbaum C."/>
            <person name="Birren B."/>
        </authorList>
    </citation>
    <scope>NUCLEOTIDE SEQUENCE [LARGE SCALE GENOMIC DNA]</scope>
    <source>
        <strain evidence="2">9E7_DIV0242</strain>
    </source>
</reference>
<dbReference type="AlphaFoldDB" id="A0A242KAK9"/>
<dbReference type="RefSeq" id="WP_086348778.1">
    <property type="nucleotide sequence ID" value="NZ_CP147247.1"/>
</dbReference>
<sequence>MVLKTTALDITGISPNDSAFFFRIYSMRNAMPAYRLEMVSDFGYSYEKGTSSSTTRTTRGVRSVTTQNGDDTKDLTFTTSETVSVEAHELLEWAFRNNELVEIWEVTPTVTADGLTILDNNGTPVPEGWMPDKYWVGRVNSDNYSNNAGDDNRTHEWGLSLEAMHDKSWVEPIEWIISDAETYPNASLKKYTDTDNPTNTVRDQHVGVEAEPSDDDSQYAHDLTTTPPTPGP</sequence>